<evidence type="ECO:0000256" key="4">
    <source>
        <dbReference type="ARBA" id="ARBA00022490"/>
    </source>
</evidence>
<proteinExistence type="inferred from homology"/>
<dbReference type="GO" id="GO:0006888">
    <property type="term" value="P:endoplasmic reticulum to Golgi vesicle-mediated transport"/>
    <property type="evidence" value="ECO:0007669"/>
    <property type="project" value="TreeGrafter"/>
</dbReference>
<dbReference type="CDD" id="cd09254">
    <property type="entry name" value="AP_delta-COPI_MHD"/>
    <property type="match status" value="1"/>
</dbReference>
<dbReference type="CDD" id="cd14830">
    <property type="entry name" value="Delta_COP_N"/>
    <property type="match status" value="1"/>
</dbReference>
<keyword evidence="4 10" id="KW-0963">Cytoplasm</keyword>
<evidence type="ECO:0000256" key="10">
    <source>
        <dbReference type="RuleBase" id="RU364018"/>
    </source>
</evidence>
<evidence type="ECO:0000256" key="11">
    <source>
        <dbReference type="RuleBase" id="RU366052"/>
    </source>
</evidence>
<name>A0A5S6QGL6_TRIMR</name>
<dbReference type="Gene3D" id="3.30.450.60">
    <property type="match status" value="1"/>
</dbReference>
<evidence type="ECO:0000256" key="2">
    <source>
        <dbReference type="ARBA" id="ARBA00011775"/>
    </source>
</evidence>
<dbReference type="STRING" id="70415.A0A5S6QGL6"/>
<organism evidence="14 15">
    <name type="scientific">Trichuris muris</name>
    <name type="common">Mouse whipworm</name>
    <dbReference type="NCBI Taxonomy" id="70415"/>
    <lineage>
        <taxon>Eukaryota</taxon>
        <taxon>Metazoa</taxon>
        <taxon>Ecdysozoa</taxon>
        <taxon>Nematoda</taxon>
        <taxon>Enoplea</taxon>
        <taxon>Dorylaimia</taxon>
        <taxon>Trichinellida</taxon>
        <taxon>Trichuridae</taxon>
        <taxon>Trichuris</taxon>
    </lineage>
</organism>
<evidence type="ECO:0000259" key="13">
    <source>
        <dbReference type="PROSITE" id="PS51072"/>
    </source>
</evidence>
<keyword evidence="6 10" id="KW-0653">Protein transport</keyword>
<comment type="function">
    <text evidence="10">The coatomer is a cytosolic protein complex that binds to dilysine motifs and reversibly associates with Golgi non-clathrin-coated vesicles, which further mediate biosynthetic protein transport from the ER, via the Golgi up to the trans Golgi network. Coatomer complex is required for budding from Golgi membranes, and is essential for the retrograde Golgi-to-ER transport of dilysine-tagged proteins.</text>
</comment>
<dbReference type="SUPFAM" id="SSF64356">
    <property type="entry name" value="SNARE-like"/>
    <property type="match status" value="1"/>
</dbReference>
<dbReference type="PROSITE" id="PS51072">
    <property type="entry name" value="MHD"/>
    <property type="match status" value="1"/>
</dbReference>
<dbReference type="Gene3D" id="2.60.40.1170">
    <property type="entry name" value="Mu homology domain, subdomain B"/>
    <property type="match status" value="2"/>
</dbReference>
<dbReference type="GO" id="GO:0000139">
    <property type="term" value="C:Golgi membrane"/>
    <property type="evidence" value="ECO:0007669"/>
    <property type="project" value="UniProtKB-SubCell"/>
</dbReference>
<dbReference type="Proteomes" id="UP000046395">
    <property type="component" value="Unassembled WGS sequence"/>
</dbReference>
<evidence type="ECO:0000256" key="3">
    <source>
        <dbReference type="ARBA" id="ARBA00022448"/>
    </source>
</evidence>
<evidence type="ECO:0000313" key="14">
    <source>
        <dbReference type="Proteomes" id="UP000046395"/>
    </source>
</evidence>
<evidence type="ECO:0000256" key="8">
    <source>
        <dbReference type="ARBA" id="ARBA00023136"/>
    </source>
</evidence>
<dbReference type="GO" id="GO:0051645">
    <property type="term" value="P:Golgi localization"/>
    <property type="evidence" value="ECO:0007669"/>
    <property type="project" value="TreeGrafter"/>
</dbReference>
<dbReference type="GO" id="GO:0030126">
    <property type="term" value="C:COPI vesicle coat"/>
    <property type="evidence" value="ECO:0007669"/>
    <property type="project" value="UniProtKB-UniRule"/>
</dbReference>
<evidence type="ECO:0000256" key="7">
    <source>
        <dbReference type="ARBA" id="ARBA00023034"/>
    </source>
</evidence>
<dbReference type="PANTHER" id="PTHR10121:SF0">
    <property type="entry name" value="COATOMER SUBUNIT DELTA"/>
    <property type="match status" value="1"/>
</dbReference>
<keyword evidence="5 10" id="KW-0931">ER-Golgi transport</keyword>
<dbReference type="Pfam" id="PF00928">
    <property type="entry name" value="Adap_comp_sub"/>
    <property type="match status" value="1"/>
</dbReference>
<keyword evidence="12" id="KW-0175">Coiled coil</keyword>
<dbReference type="GO" id="GO:0006890">
    <property type="term" value="P:retrograde vesicle-mediated transport, Golgi to endoplasmic reticulum"/>
    <property type="evidence" value="ECO:0007669"/>
    <property type="project" value="UniProtKB-UniRule"/>
</dbReference>
<reference evidence="15" key="3">
    <citation type="submission" date="2019-12" db="UniProtKB">
        <authorList>
            <consortium name="WormBaseParasite"/>
        </authorList>
    </citation>
    <scope>IDENTIFICATION</scope>
</reference>
<sequence>MVLLAAAICTKNGKPLMSRQFVEMSRSRVEGLLTAFPKLLSAEKSTNRQHTFIETESVRYVYQPIDQLYVFLITTKASNILEDLETLRLFSRVVPEYCQKADEKDVMDHVFELVFAFDEIVALGYRENVNLSQIRTYVDMDSHDERVYYQIKKSQEEEARKLAKDKARELAKAKQEAAKRGGARVPHTMFGGFGPAAAKSEPTAVVEERRDFDYQSPTAGANKKKRDTGKAMQLAAKSRDAELFDSLALEGHDGITNGQESESTIERSVDASAVHKENVHVKMEEKINVKQKHDGGLDNLEVLGAIMLRILDENYCQVMVKLGAIDVKGIQVQTHPNLDKKAFQSDGILMLKNQSRPFPLNTDAGVLKWRFHTNNEAMVPLAINCWPSDGRKGCDVNIEYTLENESLQLEDVCITVPLPQLSTAPVISECDGEYQYDRARQCLRWRLQLIDSSNKQGALEFTTASGSAANFFPVTVQFTSKTLFCPIKVDDVVIVDSGLSAKFSLETKLSTDVYEIM</sequence>
<feature type="coiled-coil region" evidence="12">
    <location>
        <begin position="152"/>
        <end position="180"/>
    </location>
</feature>
<dbReference type="GO" id="GO:0015031">
    <property type="term" value="P:protein transport"/>
    <property type="evidence" value="ECO:0007669"/>
    <property type="project" value="UniProtKB-KW"/>
</dbReference>
<comment type="similarity">
    <text evidence="1 10">Belongs to the adaptor complexes medium subunit family. Delta-COP subfamily.</text>
</comment>
<dbReference type="FunFam" id="2.60.40.1170:FF:000007">
    <property type="entry name" value="Coatomer subunit delta"/>
    <property type="match status" value="1"/>
</dbReference>
<keyword evidence="3 10" id="KW-0813">Transport</keyword>
<evidence type="ECO:0000256" key="6">
    <source>
        <dbReference type="ARBA" id="ARBA00022927"/>
    </source>
</evidence>
<evidence type="ECO:0000313" key="15">
    <source>
        <dbReference type="WBParaSite" id="TMUE_2000006353.1"/>
    </source>
</evidence>
<evidence type="ECO:0000256" key="5">
    <source>
        <dbReference type="ARBA" id="ARBA00022892"/>
    </source>
</evidence>
<accession>A0A5S6QGL6</accession>
<comment type="subcellular location">
    <subcellularLocation>
        <location evidence="10 11">Cytoplasm</location>
    </subcellularLocation>
    <subcellularLocation>
        <location evidence="10 11">Cytoplasmic vesicle</location>
        <location evidence="10 11">COPI-coated vesicle membrane</location>
        <topology evidence="10 11">Peripheral membrane protein</topology>
        <orientation evidence="10 11">Cytoplasmic side</orientation>
    </subcellularLocation>
    <subcellularLocation>
        <location evidence="10 11">Golgi apparatus membrane</location>
        <topology evidence="10 11">Peripheral membrane protein</topology>
        <orientation evidence="10 11">Cytoplasmic side</orientation>
    </subcellularLocation>
</comment>
<evidence type="ECO:0000256" key="1">
    <source>
        <dbReference type="ARBA" id="ARBA00010516"/>
    </source>
</evidence>
<dbReference type="FunFam" id="3.30.450.60:FF:000003">
    <property type="entry name" value="Coatomer subunit delta"/>
    <property type="match status" value="1"/>
</dbReference>
<dbReference type="WBParaSite" id="TMUE_2000006353.1">
    <property type="protein sequence ID" value="TMUE_2000006353.1"/>
    <property type="gene ID" value="WBGene00299564"/>
</dbReference>
<protein>
    <recommendedName>
        <fullName evidence="10">Coatomer subunit delta</fullName>
    </recommendedName>
</protein>
<reference evidence="14" key="1">
    <citation type="submission" date="2013-11" db="EMBL/GenBank/DDBJ databases">
        <authorList>
            <person name="Aslett M."/>
        </authorList>
    </citation>
    <scope>NUCLEOTIDE SEQUENCE [LARGE SCALE GENOMIC DNA]</scope>
    <source>
        <strain evidence="14">Edinburgh</strain>
    </source>
</reference>
<keyword evidence="7 10" id="KW-0333">Golgi apparatus</keyword>
<dbReference type="InterPro" id="IPR036168">
    <property type="entry name" value="AP2_Mu_C_sf"/>
</dbReference>
<dbReference type="SUPFAM" id="SSF49447">
    <property type="entry name" value="Second domain of Mu2 adaptin subunit (ap50) of ap2 adaptor"/>
    <property type="match status" value="1"/>
</dbReference>
<feature type="domain" description="MHD" evidence="13">
    <location>
        <begin position="276"/>
        <end position="517"/>
    </location>
</feature>
<evidence type="ECO:0000256" key="12">
    <source>
        <dbReference type="SAM" id="Coils"/>
    </source>
</evidence>
<dbReference type="InterPro" id="IPR028565">
    <property type="entry name" value="MHD"/>
</dbReference>
<dbReference type="InterPro" id="IPR022775">
    <property type="entry name" value="AP_mu_sigma_su"/>
</dbReference>
<reference evidence="14" key="2">
    <citation type="submission" date="2014-03" db="EMBL/GenBank/DDBJ databases">
        <title>The whipworm genome and dual-species transcriptomics of an intimate host-pathogen interaction.</title>
        <authorList>
            <person name="Foth B.J."/>
            <person name="Tsai I.J."/>
            <person name="Reid A.J."/>
            <person name="Bancroft A.J."/>
            <person name="Nichol S."/>
            <person name="Tracey A."/>
            <person name="Holroyd N."/>
            <person name="Cotton J.A."/>
            <person name="Stanley E.J."/>
            <person name="Zarowiecki M."/>
            <person name="Liu J.Z."/>
            <person name="Huckvale T."/>
            <person name="Cooper P.J."/>
            <person name="Grencis R.K."/>
            <person name="Berriman M."/>
        </authorList>
    </citation>
    <scope>NUCLEOTIDE SEQUENCE [LARGE SCALE GENOMIC DNA]</scope>
    <source>
        <strain evidence="14">Edinburgh</strain>
    </source>
</reference>
<evidence type="ECO:0000256" key="9">
    <source>
        <dbReference type="ARBA" id="ARBA00023329"/>
    </source>
</evidence>
<keyword evidence="14" id="KW-1185">Reference proteome</keyword>
<dbReference type="AlphaFoldDB" id="A0A5S6QGL6"/>
<dbReference type="WBParaSite" id="TMUE_2000006353.2">
    <property type="protein sequence ID" value="TMUE_2000006353.2"/>
    <property type="gene ID" value="WBGene00299564"/>
</dbReference>
<dbReference type="InterPro" id="IPR027059">
    <property type="entry name" value="Coatomer_dsu"/>
</dbReference>
<dbReference type="InterPro" id="IPR011012">
    <property type="entry name" value="Longin-like_dom_sf"/>
</dbReference>
<dbReference type="PANTHER" id="PTHR10121">
    <property type="entry name" value="COATOMER SUBUNIT DELTA"/>
    <property type="match status" value="1"/>
</dbReference>
<comment type="subunit">
    <text evidence="2 10">Oligomeric complex that consists of at least the alpha, beta, beta', gamma, delta, epsilon and zeta subunits.</text>
</comment>
<keyword evidence="8 10" id="KW-0472">Membrane</keyword>
<dbReference type="Pfam" id="PF01217">
    <property type="entry name" value="Clat_adaptor_s"/>
    <property type="match status" value="1"/>
</dbReference>
<keyword evidence="9 10" id="KW-0968">Cytoplasmic vesicle</keyword>